<dbReference type="Pfam" id="PF03807">
    <property type="entry name" value="F420_oxidored"/>
    <property type="match status" value="1"/>
</dbReference>
<dbReference type="InterPro" id="IPR036291">
    <property type="entry name" value="NAD(P)-bd_dom_sf"/>
</dbReference>
<evidence type="ECO:0000313" key="6">
    <source>
        <dbReference type="EMBL" id="CAK4032927.1"/>
    </source>
</evidence>
<evidence type="ECO:0000256" key="3">
    <source>
        <dbReference type="ARBA" id="ARBA00023002"/>
    </source>
</evidence>
<dbReference type="NCBIfam" id="TIGR00112">
    <property type="entry name" value="proC"/>
    <property type="match status" value="1"/>
</dbReference>
<dbReference type="Gene3D" id="1.10.3730.10">
    <property type="entry name" value="ProC C-terminal domain-like"/>
    <property type="match status" value="1"/>
</dbReference>
<keyword evidence="7" id="KW-1185">Reference proteome</keyword>
<dbReference type="Proteomes" id="UP001296104">
    <property type="component" value="Unassembled WGS sequence"/>
</dbReference>
<keyword evidence="3" id="KW-0560">Oxidoreductase</keyword>
<comment type="similarity">
    <text evidence="1">Belongs to the pyrroline-5-carboxylate reductase family.</text>
</comment>
<dbReference type="InterPro" id="IPR029036">
    <property type="entry name" value="P5CR_dimer"/>
</dbReference>
<organism evidence="6 7">
    <name type="scientific">Lecanosticta acicola</name>
    <dbReference type="NCBI Taxonomy" id="111012"/>
    <lineage>
        <taxon>Eukaryota</taxon>
        <taxon>Fungi</taxon>
        <taxon>Dikarya</taxon>
        <taxon>Ascomycota</taxon>
        <taxon>Pezizomycotina</taxon>
        <taxon>Dothideomycetes</taxon>
        <taxon>Dothideomycetidae</taxon>
        <taxon>Mycosphaerellales</taxon>
        <taxon>Mycosphaerellaceae</taxon>
        <taxon>Lecanosticta</taxon>
    </lineage>
</organism>
<dbReference type="GO" id="GO:0055129">
    <property type="term" value="P:L-proline biosynthetic process"/>
    <property type="evidence" value="ECO:0007669"/>
    <property type="project" value="TreeGrafter"/>
</dbReference>
<accession>A0AAI8Z5S3</accession>
<dbReference type="PANTHER" id="PTHR11645:SF0">
    <property type="entry name" value="PYRROLINE-5-CARBOXYLATE REDUCTASE 3"/>
    <property type="match status" value="1"/>
</dbReference>
<evidence type="ECO:0000259" key="4">
    <source>
        <dbReference type="Pfam" id="PF03807"/>
    </source>
</evidence>
<reference evidence="6" key="1">
    <citation type="submission" date="2023-11" db="EMBL/GenBank/DDBJ databases">
        <authorList>
            <person name="Alioto T."/>
            <person name="Alioto T."/>
            <person name="Gomez Garrido J."/>
        </authorList>
    </citation>
    <scope>NUCLEOTIDE SEQUENCE</scope>
</reference>
<dbReference type="Gene3D" id="3.40.50.720">
    <property type="entry name" value="NAD(P)-binding Rossmann-like Domain"/>
    <property type="match status" value="1"/>
</dbReference>
<name>A0AAI8Z5S3_9PEZI</name>
<dbReference type="PANTHER" id="PTHR11645">
    <property type="entry name" value="PYRROLINE-5-CARBOXYLATE REDUCTASE"/>
    <property type="match status" value="1"/>
</dbReference>
<protein>
    <submittedName>
        <fullName evidence="6">Pyrroline-5-carboxylate reductase</fullName>
    </submittedName>
</protein>
<proteinExistence type="inferred from homology"/>
<dbReference type="SUPFAM" id="SSF51735">
    <property type="entry name" value="NAD(P)-binding Rossmann-fold domains"/>
    <property type="match status" value="1"/>
</dbReference>
<dbReference type="Pfam" id="PF14748">
    <property type="entry name" value="P5CR_dimer"/>
    <property type="match status" value="1"/>
</dbReference>
<dbReference type="HAMAP" id="MF_01925">
    <property type="entry name" value="P5C_reductase"/>
    <property type="match status" value="1"/>
</dbReference>
<feature type="domain" description="Pyrroline-5-carboxylate reductase dimerisation" evidence="5">
    <location>
        <begin position="233"/>
        <end position="334"/>
    </location>
</feature>
<comment type="caution">
    <text evidence="6">The sequence shown here is derived from an EMBL/GenBank/DDBJ whole genome shotgun (WGS) entry which is preliminary data.</text>
</comment>
<dbReference type="GO" id="GO:0004735">
    <property type="term" value="F:pyrroline-5-carboxylate reductase activity"/>
    <property type="evidence" value="ECO:0007669"/>
    <property type="project" value="InterPro"/>
</dbReference>
<keyword evidence="2" id="KW-0521">NADP</keyword>
<evidence type="ECO:0000256" key="1">
    <source>
        <dbReference type="ARBA" id="ARBA00005525"/>
    </source>
</evidence>
<sequence length="339" mass="35979">MSNDLTPDWILKQVLNVQDKAHGDWLKTSHPELRPRNAGLTLTLLGCGTMGLAILSGILESLQQELPAEKGASEAEPALMLDKVPSRFNACVRTQESAQKIKARLERYDANLTVYENDNLSAVKDSDVVLLCCQSQAAREILGAPGIKEALAGKLLISVCAGLKHSSISDFLCGDQHSPNDYTIVCAVPNAAAAIRQSMTIIATPDRPISDQNSALVDWIFTRIGRVMYLPSSAMDASMGLCGSGPAFMSLVIESLAAGGIAGGIPRDAAYTMAAQVMRGTSEMILQGEHPAVIRDRTNTPGGSSSAGLHVLEENAVRGAMARAVREATVAARDLEKAI</sequence>
<dbReference type="FunFam" id="1.10.3730.10:FF:000001">
    <property type="entry name" value="Pyrroline-5-carboxylate reductase"/>
    <property type="match status" value="1"/>
</dbReference>
<dbReference type="EMBL" id="CAVMBE010000074">
    <property type="protein sequence ID" value="CAK4032927.1"/>
    <property type="molecule type" value="Genomic_DNA"/>
</dbReference>
<evidence type="ECO:0000313" key="7">
    <source>
        <dbReference type="Proteomes" id="UP001296104"/>
    </source>
</evidence>
<dbReference type="SUPFAM" id="SSF48179">
    <property type="entry name" value="6-phosphogluconate dehydrogenase C-terminal domain-like"/>
    <property type="match status" value="1"/>
</dbReference>
<evidence type="ECO:0000259" key="5">
    <source>
        <dbReference type="Pfam" id="PF14748"/>
    </source>
</evidence>
<dbReference type="InterPro" id="IPR000304">
    <property type="entry name" value="Pyrroline-COOH_reductase"/>
</dbReference>
<dbReference type="InterPro" id="IPR008927">
    <property type="entry name" value="6-PGluconate_DH-like_C_sf"/>
</dbReference>
<gene>
    <name evidence="6" type="ORF">LECACI_7A008085</name>
</gene>
<dbReference type="InterPro" id="IPR028939">
    <property type="entry name" value="P5C_Rdtase_cat_N"/>
</dbReference>
<evidence type="ECO:0000256" key="2">
    <source>
        <dbReference type="ARBA" id="ARBA00022857"/>
    </source>
</evidence>
<dbReference type="AlphaFoldDB" id="A0AAI8Z5S3"/>
<feature type="domain" description="Pyrroline-5-carboxylate reductase catalytic N-terminal" evidence="4">
    <location>
        <begin position="42"/>
        <end position="162"/>
    </location>
</feature>